<dbReference type="Proteomes" id="UP000287352">
    <property type="component" value="Unassembled WGS sequence"/>
</dbReference>
<keyword evidence="1 4" id="KW-0662">Pyridine nucleotide biosynthesis</keyword>
<dbReference type="GO" id="GO:0019441">
    <property type="term" value="P:L-tryptophan catabolic process to kynurenine"/>
    <property type="evidence" value="ECO:0007669"/>
    <property type="project" value="TreeGrafter"/>
</dbReference>
<feature type="binding site" evidence="4">
    <location>
        <position position="232"/>
    </location>
    <ligand>
        <name>pyridoxal 5'-phosphate</name>
        <dbReference type="ChEBI" id="CHEBI:597326"/>
    </ligand>
</feature>
<dbReference type="AlphaFoldDB" id="A0A401ZVN1"/>
<dbReference type="OrthoDB" id="9812626at2"/>
<dbReference type="UniPathway" id="UPA00253">
    <property type="reaction ID" value="UER00329"/>
</dbReference>
<feature type="binding site" evidence="4">
    <location>
        <position position="210"/>
    </location>
    <ligand>
        <name>pyridoxal 5'-phosphate</name>
        <dbReference type="ChEBI" id="CHEBI:597326"/>
    </ligand>
</feature>
<keyword evidence="3 4" id="KW-0663">Pyridoxal phosphate</keyword>
<comment type="cofactor">
    <cofactor evidence="4 6">
        <name>pyridoxal 5'-phosphate</name>
        <dbReference type="ChEBI" id="CHEBI:597326"/>
    </cofactor>
</comment>
<dbReference type="PANTHER" id="PTHR14084">
    <property type="entry name" value="KYNURENINASE"/>
    <property type="match status" value="1"/>
</dbReference>
<comment type="caution">
    <text evidence="4">Lacks conserved residue(s) required for the propagation of feature annotation.</text>
</comment>
<dbReference type="HAMAP" id="MF_01970">
    <property type="entry name" value="Kynureninase"/>
    <property type="match status" value="1"/>
</dbReference>
<dbReference type="GO" id="GO:0097053">
    <property type="term" value="P:L-kynurenine catabolic process"/>
    <property type="evidence" value="ECO:0007669"/>
    <property type="project" value="UniProtKB-UniRule"/>
</dbReference>
<dbReference type="Gene3D" id="3.90.1150.10">
    <property type="entry name" value="Aspartate Aminotransferase, domain 1"/>
    <property type="match status" value="1"/>
</dbReference>
<dbReference type="GO" id="GO:0009435">
    <property type="term" value="P:NAD+ biosynthetic process"/>
    <property type="evidence" value="ECO:0007669"/>
    <property type="project" value="UniProtKB-UniRule"/>
</dbReference>
<comment type="pathway">
    <text evidence="4 6">Cofactor biosynthesis; NAD(+) biosynthesis; quinolinate from L-kynurenine: step 2/3.</text>
</comment>
<comment type="pathway">
    <text evidence="4 6">Amino-acid degradation; L-kynurenine degradation; L-alanine and anthranilate from L-kynurenine: step 1/1.</text>
</comment>
<dbReference type="InterPro" id="IPR010111">
    <property type="entry name" value="Kynureninase"/>
</dbReference>
<accession>A0A401ZVN1</accession>
<feature type="modified residue" description="N6-(pyridoxal phosphate)lysine" evidence="4">
    <location>
        <position position="233"/>
    </location>
</feature>
<dbReference type="SUPFAM" id="SSF53383">
    <property type="entry name" value="PLP-dependent transferases"/>
    <property type="match status" value="1"/>
</dbReference>
<dbReference type="EMBL" id="BIFR01000001">
    <property type="protein sequence ID" value="GCE10965.1"/>
    <property type="molecule type" value="Genomic_DNA"/>
</dbReference>
<comment type="function">
    <text evidence="4 6">Catalyzes the cleavage of L-kynurenine (L-Kyn) and L-3-hydroxykynurenine (L-3OHKyn) into anthranilic acid (AA) and 3-hydroxyanthranilic acid (3-OHAA), respectively.</text>
</comment>
<comment type="similarity">
    <text evidence="4 6">Belongs to the kynureninase family.</text>
</comment>
<feature type="binding site" evidence="4">
    <location>
        <position position="100"/>
    </location>
    <ligand>
        <name>pyridoxal 5'-phosphate</name>
        <dbReference type="ChEBI" id="CHEBI:597326"/>
    </ligand>
</feature>
<dbReference type="UniPathway" id="UPA00334">
    <property type="reaction ID" value="UER00455"/>
</dbReference>
<dbReference type="Gene3D" id="3.40.640.10">
    <property type="entry name" value="Type I PLP-dependent aspartate aminotransferase-like (Major domain)"/>
    <property type="match status" value="1"/>
</dbReference>
<dbReference type="RefSeq" id="WP_126578521.1">
    <property type="nucleotide sequence ID" value="NZ_BIFR01000001.1"/>
</dbReference>
<feature type="binding site" evidence="4">
    <location>
        <position position="262"/>
    </location>
    <ligand>
        <name>pyridoxal 5'-phosphate</name>
        <dbReference type="ChEBI" id="CHEBI:597326"/>
    </ligand>
</feature>
<evidence type="ECO:0000256" key="1">
    <source>
        <dbReference type="ARBA" id="ARBA00022642"/>
    </source>
</evidence>
<protein>
    <recommendedName>
        <fullName evidence="4 5">Kynureninase</fullName>
        <ecNumber evidence="4 5">3.7.1.3</ecNumber>
    </recommendedName>
    <alternativeName>
        <fullName evidence="4">L-kynurenine hydrolase</fullName>
    </alternativeName>
</protein>
<comment type="caution">
    <text evidence="7">The sequence shown here is derived from an EMBL/GenBank/DDBJ whole genome shotgun (WGS) entry which is preliminary data.</text>
</comment>
<organism evidence="7 8">
    <name type="scientific">Tengunoibacter tsumagoiensis</name>
    <dbReference type="NCBI Taxonomy" id="2014871"/>
    <lineage>
        <taxon>Bacteria</taxon>
        <taxon>Bacillati</taxon>
        <taxon>Chloroflexota</taxon>
        <taxon>Ktedonobacteria</taxon>
        <taxon>Ktedonobacterales</taxon>
        <taxon>Dictyobacteraceae</taxon>
        <taxon>Tengunoibacter</taxon>
    </lineage>
</organism>
<dbReference type="GO" id="GO:0019805">
    <property type="term" value="P:quinolinate biosynthetic process"/>
    <property type="evidence" value="ECO:0007669"/>
    <property type="project" value="UniProtKB-UniRule"/>
</dbReference>
<evidence type="ECO:0000256" key="4">
    <source>
        <dbReference type="HAMAP-Rule" id="MF_01970"/>
    </source>
</evidence>
<dbReference type="PIRSF" id="PIRSF038800">
    <property type="entry name" value="KYNU"/>
    <property type="match status" value="1"/>
</dbReference>
<evidence type="ECO:0000256" key="6">
    <source>
        <dbReference type="PIRNR" id="PIRNR038800"/>
    </source>
</evidence>
<dbReference type="NCBIfam" id="TIGR01814">
    <property type="entry name" value="kynureninase"/>
    <property type="match status" value="1"/>
</dbReference>
<dbReference type="InterPro" id="IPR015424">
    <property type="entry name" value="PyrdxlP-dep_Trfase"/>
</dbReference>
<name>A0A401ZVN1_9CHLR</name>
<evidence type="ECO:0000256" key="5">
    <source>
        <dbReference type="NCBIfam" id="TIGR01814"/>
    </source>
</evidence>
<dbReference type="InterPro" id="IPR015422">
    <property type="entry name" value="PyrdxlP-dep_Trfase_small"/>
</dbReference>
<feature type="binding site" evidence="4">
    <location>
        <position position="207"/>
    </location>
    <ligand>
        <name>pyridoxal 5'-phosphate</name>
        <dbReference type="ChEBI" id="CHEBI:597326"/>
    </ligand>
</feature>
<comment type="catalytic activity">
    <reaction evidence="4 6">
        <text>L-kynurenine + H2O = anthranilate + L-alanine + H(+)</text>
        <dbReference type="Rhea" id="RHEA:16813"/>
        <dbReference type="ChEBI" id="CHEBI:15377"/>
        <dbReference type="ChEBI" id="CHEBI:15378"/>
        <dbReference type="ChEBI" id="CHEBI:16567"/>
        <dbReference type="ChEBI" id="CHEBI:57959"/>
        <dbReference type="ChEBI" id="CHEBI:57972"/>
        <dbReference type="EC" id="3.7.1.3"/>
    </reaction>
</comment>
<evidence type="ECO:0000256" key="3">
    <source>
        <dbReference type="ARBA" id="ARBA00022898"/>
    </source>
</evidence>
<dbReference type="GO" id="GO:0030429">
    <property type="term" value="F:kynureninase activity"/>
    <property type="evidence" value="ECO:0007669"/>
    <property type="project" value="UniProtKB-UniRule"/>
</dbReference>
<dbReference type="PANTHER" id="PTHR14084:SF0">
    <property type="entry name" value="KYNURENINASE"/>
    <property type="match status" value="1"/>
</dbReference>
<proteinExistence type="inferred from homology"/>
<comment type="catalytic activity">
    <reaction evidence="6">
        <text>3-hydroxy-L-kynurenine + H2O = 3-hydroxyanthranilate + L-alanine + H(+)</text>
        <dbReference type="Rhea" id="RHEA:25143"/>
        <dbReference type="ChEBI" id="CHEBI:15377"/>
        <dbReference type="ChEBI" id="CHEBI:15378"/>
        <dbReference type="ChEBI" id="CHEBI:36559"/>
        <dbReference type="ChEBI" id="CHEBI:57972"/>
        <dbReference type="ChEBI" id="CHEBI:58125"/>
        <dbReference type="EC" id="3.7.1.3"/>
    </reaction>
</comment>
<keyword evidence="8" id="KW-1185">Reference proteome</keyword>
<dbReference type="EC" id="3.7.1.3" evidence="4 5"/>
<comment type="subunit">
    <text evidence="4 6">Homodimer.</text>
</comment>
<dbReference type="Pfam" id="PF22580">
    <property type="entry name" value="KYNU_C"/>
    <property type="match status" value="1"/>
</dbReference>
<evidence type="ECO:0000256" key="2">
    <source>
        <dbReference type="ARBA" id="ARBA00022801"/>
    </source>
</evidence>
<evidence type="ECO:0000313" key="7">
    <source>
        <dbReference type="EMBL" id="GCE10965.1"/>
    </source>
</evidence>
<dbReference type="GO" id="GO:0005737">
    <property type="term" value="C:cytoplasm"/>
    <property type="evidence" value="ECO:0007669"/>
    <property type="project" value="UniProtKB-UniRule"/>
</dbReference>
<evidence type="ECO:0000313" key="8">
    <source>
        <dbReference type="Proteomes" id="UP000287352"/>
    </source>
</evidence>
<keyword evidence="2 4" id="KW-0378">Hydrolase</keyword>
<dbReference type="GO" id="GO:0043420">
    <property type="term" value="P:anthranilate metabolic process"/>
    <property type="evidence" value="ECO:0007669"/>
    <property type="project" value="TreeGrafter"/>
</dbReference>
<reference evidence="8" key="1">
    <citation type="submission" date="2018-12" db="EMBL/GenBank/DDBJ databases">
        <title>Tengunoibacter tsumagoiensis gen. nov., sp. nov., Dictyobacter kobayashii sp. nov., D. alpinus sp. nov., and D. joshuensis sp. nov. and description of Dictyobacteraceae fam. nov. within the order Ktedonobacterales isolated from Tengu-no-mugimeshi.</title>
        <authorList>
            <person name="Wang C.M."/>
            <person name="Zheng Y."/>
            <person name="Sakai Y."/>
            <person name="Toyoda A."/>
            <person name="Minakuchi Y."/>
            <person name="Abe K."/>
            <person name="Yokota A."/>
            <person name="Yabe S."/>
        </authorList>
    </citation>
    <scope>NUCLEOTIDE SEQUENCE [LARGE SCALE GENOMIC DNA]</scope>
    <source>
        <strain evidence="8">Uno3</strain>
    </source>
</reference>
<gene>
    <name evidence="4 7" type="primary">kynU</name>
    <name evidence="7" type="ORF">KTT_08240</name>
</gene>
<dbReference type="GO" id="GO:0030170">
    <property type="term" value="F:pyridoxal phosphate binding"/>
    <property type="evidence" value="ECO:0007669"/>
    <property type="project" value="UniProtKB-UniRule"/>
</dbReference>
<dbReference type="InterPro" id="IPR015421">
    <property type="entry name" value="PyrdxlP-dep_Trfase_major"/>
</dbReference>
<sequence length="422" mass="47325">MTTPATLSYAIELDRQDTLAHFRERFVIDDPDLIYMDGNSLGRLPRATEQLATELVRQQWGARLIRGWGESWFSAPERIGAKIAQLIGAEPDEVIMTDSTSVALFKLIVAALRAQQGRNRILSDDMNFPSDLYIIQGIIELLDKGHRLEVVPSPDGIHGPAAEIRAHLDEQTALLTLSHAAFKSGYVYAMKEMTEAAHAVGALVLWDLSHAVGAMPIQVREANVDLAVGCTYKYLNGGPGSPAFLYIRRDLQERLNNPITGWMGQRNLFDFSLDYQPAEGIRHFITSSPPIISLSLVEPGVDLLLEAGMEKLRAKSLQQSAYLLELWRQELEPLGFSLKSPLDEKYRGSHISLGHPEALRIDQALIHEFNVIPDFRAPDNIRLGLTPLYTSFRDIYHTVMRLKQIVVEKVYENYSLEAPIIT</sequence>
<feature type="binding site" evidence="4">
    <location>
        <begin position="128"/>
        <end position="131"/>
    </location>
    <ligand>
        <name>pyridoxal 5'-phosphate</name>
        <dbReference type="ChEBI" id="CHEBI:597326"/>
    </ligand>
</feature>
<feature type="binding site" evidence="4">
    <location>
        <position position="101"/>
    </location>
    <ligand>
        <name>pyridoxal 5'-phosphate</name>
        <dbReference type="ChEBI" id="CHEBI:597326"/>
    </ligand>
</feature>